<evidence type="ECO:0000259" key="1">
    <source>
        <dbReference type="Pfam" id="PF11181"/>
    </source>
</evidence>
<accession>A0A3D8GT53</accession>
<sequence length="107" mass="11971">MYKVEVVENGVQAKDKLTLLATEGYTRDEVYLFAHDKEREDDLADALGAGDVGLKEQGLIDSVTNVFKKRGDELRSQFESLGLTAYEAERYEKVLDEGKIVLVASKK</sequence>
<dbReference type="OrthoDB" id="2353304at2"/>
<feature type="domain" description="General stress protein 17M-like" evidence="1">
    <location>
        <begin position="3"/>
        <end position="98"/>
    </location>
</feature>
<evidence type="ECO:0000313" key="2">
    <source>
        <dbReference type="EMBL" id="RDU37431.1"/>
    </source>
</evidence>
<dbReference type="Pfam" id="PF11181">
    <property type="entry name" value="YflT"/>
    <property type="match status" value="1"/>
</dbReference>
<protein>
    <submittedName>
        <fullName evidence="2">General stress protein</fullName>
    </submittedName>
</protein>
<dbReference type="Proteomes" id="UP000257144">
    <property type="component" value="Unassembled WGS sequence"/>
</dbReference>
<evidence type="ECO:0000313" key="3">
    <source>
        <dbReference type="Proteomes" id="UP000257144"/>
    </source>
</evidence>
<dbReference type="RefSeq" id="WP_115451105.1">
    <property type="nucleotide sequence ID" value="NZ_QNQT01000002.1"/>
</dbReference>
<keyword evidence="3" id="KW-1185">Reference proteome</keyword>
<name>A0A3D8GT53_9BACI</name>
<dbReference type="InterPro" id="IPR025889">
    <property type="entry name" value="GSP17M-like_dom"/>
</dbReference>
<dbReference type="AlphaFoldDB" id="A0A3D8GT53"/>
<dbReference type="EMBL" id="QNQT01000002">
    <property type="protein sequence ID" value="RDU37431.1"/>
    <property type="molecule type" value="Genomic_DNA"/>
</dbReference>
<comment type="caution">
    <text evidence="2">The sequence shown here is derived from an EMBL/GenBank/DDBJ whole genome shotgun (WGS) entry which is preliminary data.</text>
</comment>
<proteinExistence type="predicted"/>
<organism evidence="2 3">
    <name type="scientific">Neobacillus piezotolerans</name>
    <dbReference type="NCBI Taxonomy" id="2259171"/>
    <lineage>
        <taxon>Bacteria</taxon>
        <taxon>Bacillati</taxon>
        <taxon>Bacillota</taxon>
        <taxon>Bacilli</taxon>
        <taxon>Bacillales</taxon>
        <taxon>Bacillaceae</taxon>
        <taxon>Neobacillus</taxon>
    </lineage>
</organism>
<gene>
    <name evidence="2" type="ORF">DRW41_06180</name>
</gene>
<reference evidence="2 3" key="1">
    <citation type="submission" date="2018-07" db="EMBL/GenBank/DDBJ databases">
        <title>Bacillus sp. YLB-04 draft genome sequence.</title>
        <authorList>
            <person name="Yu L."/>
            <person name="Tang X."/>
        </authorList>
    </citation>
    <scope>NUCLEOTIDE SEQUENCE [LARGE SCALE GENOMIC DNA]</scope>
    <source>
        <strain evidence="2 3">YLB-04</strain>
    </source>
</reference>